<gene>
    <name evidence="2" type="ORF">TCAL_14432</name>
</gene>
<reference evidence="2 3" key="1">
    <citation type="journal article" date="2018" name="Nat. Ecol. Evol.">
        <title>Genomic signatures of mitonuclear coevolution across populations of Tigriopus californicus.</title>
        <authorList>
            <person name="Barreto F.S."/>
            <person name="Watson E.T."/>
            <person name="Lima T.G."/>
            <person name="Willett C.S."/>
            <person name="Edmands S."/>
            <person name="Li W."/>
            <person name="Burton R.S."/>
        </authorList>
    </citation>
    <scope>NUCLEOTIDE SEQUENCE [LARGE SCALE GENOMIC DNA]</scope>
    <source>
        <strain evidence="2 3">San Diego</strain>
    </source>
</reference>
<keyword evidence="3" id="KW-1185">Reference proteome</keyword>
<sequence length="90" mass="10229">MEEEDDPNLVKVPTRVEWDNESVGVYIEDDDEALLMTAQDGYVSQDNYYYHTKTEELFGCLQKLVIASMSIGLIGLGIAFIFLVEYIAGW</sequence>
<dbReference type="AlphaFoldDB" id="A0A553PLT4"/>
<comment type="caution">
    <text evidence="2">The sequence shown here is derived from an EMBL/GenBank/DDBJ whole genome shotgun (WGS) entry which is preliminary data.</text>
</comment>
<proteinExistence type="predicted"/>
<accession>A0A553PLT4</accession>
<name>A0A553PLT4_TIGCA</name>
<protein>
    <submittedName>
        <fullName evidence="2">Uncharacterized protein</fullName>
    </submittedName>
</protein>
<evidence type="ECO:0000256" key="1">
    <source>
        <dbReference type="SAM" id="Phobius"/>
    </source>
</evidence>
<keyword evidence="1" id="KW-1133">Transmembrane helix</keyword>
<dbReference type="EMBL" id="VCGU01000003">
    <property type="protein sequence ID" value="TRY78635.1"/>
    <property type="molecule type" value="Genomic_DNA"/>
</dbReference>
<keyword evidence="1" id="KW-0472">Membrane</keyword>
<dbReference type="Proteomes" id="UP000318571">
    <property type="component" value="Chromosome 11"/>
</dbReference>
<evidence type="ECO:0000313" key="3">
    <source>
        <dbReference type="Proteomes" id="UP000318571"/>
    </source>
</evidence>
<keyword evidence="1" id="KW-0812">Transmembrane</keyword>
<feature type="transmembrane region" description="Helical" evidence="1">
    <location>
        <begin position="64"/>
        <end position="88"/>
    </location>
</feature>
<evidence type="ECO:0000313" key="2">
    <source>
        <dbReference type="EMBL" id="TRY78635.1"/>
    </source>
</evidence>
<organism evidence="2 3">
    <name type="scientific">Tigriopus californicus</name>
    <name type="common">Marine copepod</name>
    <dbReference type="NCBI Taxonomy" id="6832"/>
    <lineage>
        <taxon>Eukaryota</taxon>
        <taxon>Metazoa</taxon>
        <taxon>Ecdysozoa</taxon>
        <taxon>Arthropoda</taxon>
        <taxon>Crustacea</taxon>
        <taxon>Multicrustacea</taxon>
        <taxon>Hexanauplia</taxon>
        <taxon>Copepoda</taxon>
        <taxon>Harpacticoida</taxon>
        <taxon>Harpacticidae</taxon>
        <taxon>Tigriopus</taxon>
    </lineage>
</organism>